<dbReference type="GO" id="GO:0005576">
    <property type="term" value="C:extracellular region"/>
    <property type="evidence" value="ECO:0007669"/>
    <property type="project" value="TreeGrafter"/>
</dbReference>
<dbReference type="GO" id="GO:0009986">
    <property type="term" value="C:cell surface"/>
    <property type="evidence" value="ECO:0007669"/>
    <property type="project" value="TreeGrafter"/>
</dbReference>
<dbReference type="PANTHER" id="PTHR16631:SF14">
    <property type="entry name" value="FAMILY 17 GLUCOSIDASE SCW10-RELATED"/>
    <property type="match status" value="1"/>
</dbReference>
<dbReference type="EMBL" id="JAAGWQ010000026">
    <property type="protein sequence ID" value="KAF5677300.1"/>
    <property type="molecule type" value="Genomic_DNA"/>
</dbReference>
<feature type="signal peptide" evidence="9">
    <location>
        <begin position="1"/>
        <end position="19"/>
    </location>
</feature>
<dbReference type="OrthoDB" id="941679at2759"/>
<dbReference type="Proteomes" id="UP000567885">
    <property type="component" value="Unassembled WGS sequence"/>
</dbReference>
<organism evidence="10 11">
    <name type="scientific">Fusarium heterosporum</name>
    <dbReference type="NCBI Taxonomy" id="42747"/>
    <lineage>
        <taxon>Eukaryota</taxon>
        <taxon>Fungi</taxon>
        <taxon>Dikarya</taxon>
        <taxon>Ascomycota</taxon>
        <taxon>Pezizomycotina</taxon>
        <taxon>Sordariomycetes</taxon>
        <taxon>Hypocreomycetidae</taxon>
        <taxon>Hypocreales</taxon>
        <taxon>Nectriaceae</taxon>
        <taxon>Fusarium</taxon>
        <taxon>Fusarium heterosporum species complex</taxon>
    </lineage>
</organism>
<dbReference type="Gene3D" id="3.20.20.80">
    <property type="entry name" value="Glycosidases"/>
    <property type="match status" value="1"/>
</dbReference>
<keyword evidence="3" id="KW-0134">Cell wall</keyword>
<feature type="chain" id="PRO_5034536328" evidence="9">
    <location>
        <begin position="20"/>
        <end position="367"/>
    </location>
</feature>
<dbReference type="GO" id="GO:0042973">
    <property type="term" value="F:glucan endo-1,3-beta-D-glucosidase activity"/>
    <property type="evidence" value="ECO:0007669"/>
    <property type="project" value="TreeGrafter"/>
</dbReference>
<evidence type="ECO:0000313" key="11">
    <source>
        <dbReference type="Proteomes" id="UP000567885"/>
    </source>
</evidence>
<evidence type="ECO:0000256" key="3">
    <source>
        <dbReference type="ARBA" id="ARBA00022512"/>
    </source>
</evidence>
<proteinExistence type="inferred from homology"/>
<dbReference type="GO" id="GO:0005975">
    <property type="term" value="P:carbohydrate metabolic process"/>
    <property type="evidence" value="ECO:0007669"/>
    <property type="project" value="InterPro"/>
</dbReference>
<accession>A0A8H5X017</accession>
<reference evidence="10 11" key="1">
    <citation type="submission" date="2020-05" db="EMBL/GenBank/DDBJ databases">
        <title>Identification and distribution of gene clusters putatively required for synthesis of sphingolipid metabolism inhibitors in phylogenetically diverse species of the filamentous fungus Fusarium.</title>
        <authorList>
            <person name="Kim H.-S."/>
            <person name="Busman M."/>
            <person name="Brown D.W."/>
            <person name="Divon H."/>
            <person name="Uhlig S."/>
            <person name="Proctor R.H."/>
        </authorList>
    </citation>
    <scope>NUCLEOTIDE SEQUENCE [LARGE SCALE GENOMIC DNA]</scope>
    <source>
        <strain evidence="10 11">NRRL 20693</strain>
    </source>
</reference>
<keyword evidence="5 9" id="KW-0732">Signal</keyword>
<comment type="subcellular location">
    <subcellularLocation>
        <location evidence="1">Secreted</location>
        <location evidence="1">Cell wall</location>
    </subcellularLocation>
</comment>
<dbReference type="SUPFAM" id="SSF51445">
    <property type="entry name" value="(Trans)glycosidases"/>
    <property type="match status" value="1"/>
</dbReference>
<evidence type="ECO:0000256" key="8">
    <source>
        <dbReference type="SAM" id="MobiDB-lite"/>
    </source>
</evidence>
<dbReference type="InterPro" id="IPR050732">
    <property type="entry name" value="Beta-glucan_modifiers"/>
</dbReference>
<dbReference type="AlphaFoldDB" id="A0A8H5X017"/>
<dbReference type="Pfam" id="PF00332">
    <property type="entry name" value="Glyco_hydro_17"/>
    <property type="match status" value="1"/>
</dbReference>
<evidence type="ECO:0000313" key="10">
    <source>
        <dbReference type="EMBL" id="KAF5677300.1"/>
    </source>
</evidence>
<evidence type="ECO:0000256" key="6">
    <source>
        <dbReference type="ARBA" id="ARBA00022801"/>
    </source>
</evidence>
<dbReference type="InterPro" id="IPR017853">
    <property type="entry name" value="GH"/>
</dbReference>
<name>A0A8H5X017_FUSHE</name>
<sequence length="367" mass="38780">MAMRRFFTSAVAMAAVVAAIPVGRLPEKRDLVTTITLTAASTYTATIAPATPIVPTGTATFSGTPVPYPDESGSSKTSKNGTSSGSCGSGGCEPGGSGGSGSSGLPGISYAPYRADHQCKTEDEISHDLSRLANDYSVLRIYGTECDQVANLHSCAKSHGMKLFLGIWSIDDVQTEAQRIIDGIDGDWDMVDTISVGNELVNNKAASPAQVIAAVKQARAIFRGAGYQGPVVTVDTFMAANANPELCNESDYCAVNAHAFFDAHTSAEEAGQWLSNTVEELRSKVSGNKRIVVCETGWPTQGNTNGKAVPGITQQKAALESIRDAFADHPENLILFSAFDDLWKKAEASTFMAEQHWGIDGRKSASD</sequence>
<evidence type="ECO:0000256" key="5">
    <source>
        <dbReference type="ARBA" id="ARBA00022729"/>
    </source>
</evidence>
<gene>
    <name evidence="10" type="ORF">FHETE_1812</name>
</gene>
<protein>
    <submittedName>
        <fullName evidence="10">Glucanase</fullName>
    </submittedName>
</protein>
<feature type="region of interest" description="Disordered" evidence="8">
    <location>
        <begin position="61"/>
        <end position="104"/>
    </location>
</feature>
<dbReference type="PANTHER" id="PTHR16631">
    <property type="entry name" value="GLUCAN 1,3-BETA-GLUCOSIDASE"/>
    <property type="match status" value="1"/>
</dbReference>
<keyword evidence="11" id="KW-1185">Reference proteome</keyword>
<dbReference type="GO" id="GO:0071555">
    <property type="term" value="P:cell wall organization"/>
    <property type="evidence" value="ECO:0007669"/>
    <property type="project" value="TreeGrafter"/>
</dbReference>
<evidence type="ECO:0000256" key="1">
    <source>
        <dbReference type="ARBA" id="ARBA00004191"/>
    </source>
</evidence>
<dbReference type="InterPro" id="IPR000490">
    <property type="entry name" value="Glyco_hydro_17"/>
</dbReference>
<evidence type="ECO:0000256" key="2">
    <source>
        <dbReference type="ARBA" id="ARBA00008773"/>
    </source>
</evidence>
<dbReference type="GO" id="GO:0009277">
    <property type="term" value="C:fungal-type cell wall"/>
    <property type="evidence" value="ECO:0007669"/>
    <property type="project" value="TreeGrafter"/>
</dbReference>
<feature type="compositionally biased region" description="Gly residues" evidence="8">
    <location>
        <begin position="87"/>
        <end position="104"/>
    </location>
</feature>
<feature type="compositionally biased region" description="Low complexity" evidence="8">
    <location>
        <begin position="71"/>
        <end position="86"/>
    </location>
</feature>
<evidence type="ECO:0000256" key="4">
    <source>
        <dbReference type="ARBA" id="ARBA00022525"/>
    </source>
</evidence>
<keyword evidence="4" id="KW-0964">Secreted</keyword>
<comment type="caution">
    <text evidence="10">The sequence shown here is derived from an EMBL/GenBank/DDBJ whole genome shotgun (WGS) entry which is preliminary data.</text>
</comment>
<evidence type="ECO:0000256" key="7">
    <source>
        <dbReference type="RuleBase" id="RU004335"/>
    </source>
</evidence>
<evidence type="ECO:0000256" key="9">
    <source>
        <dbReference type="SAM" id="SignalP"/>
    </source>
</evidence>
<comment type="similarity">
    <text evidence="2 7">Belongs to the glycosyl hydrolase 17 family.</text>
</comment>
<keyword evidence="6" id="KW-0378">Hydrolase</keyword>